<dbReference type="GO" id="GO:0000156">
    <property type="term" value="F:phosphorelay response regulator activity"/>
    <property type="evidence" value="ECO:0007669"/>
    <property type="project" value="TreeGrafter"/>
</dbReference>
<dbReference type="GO" id="GO:0006355">
    <property type="term" value="P:regulation of DNA-templated transcription"/>
    <property type="evidence" value="ECO:0007669"/>
    <property type="project" value="InterPro"/>
</dbReference>
<dbReference type="InterPro" id="IPR039420">
    <property type="entry name" value="WalR-like"/>
</dbReference>
<dbReference type="CDD" id="cd00383">
    <property type="entry name" value="trans_reg_C"/>
    <property type="match status" value="1"/>
</dbReference>
<dbReference type="GO" id="GO:0032993">
    <property type="term" value="C:protein-DNA complex"/>
    <property type="evidence" value="ECO:0007669"/>
    <property type="project" value="TreeGrafter"/>
</dbReference>
<evidence type="ECO:0000313" key="7">
    <source>
        <dbReference type="Proteomes" id="UP000286954"/>
    </source>
</evidence>
<organism evidence="6 7">
    <name type="scientific">Glycocaulis alkaliphilus</name>
    <dbReference type="NCBI Taxonomy" id="1434191"/>
    <lineage>
        <taxon>Bacteria</taxon>
        <taxon>Pseudomonadati</taxon>
        <taxon>Pseudomonadota</taxon>
        <taxon>Alphaproteobacteria</taxon>
        <taxon>Maricaulales</taxon>
        <taxon>Maricaulaceae</taxon>
        <taxon>Glycocaulis</taxon>
    </lineage>
</organism>
<reference evidence="6 7" key="1">
    <citation type="submission" date="2016-12" db="EMBL/GenBank/DDBJ databases">
        <title>The genome of dimorphic prosthecate Glycocaulis alkaliphilus 6b-8t, isolated from crude oil dictates its adaptability in petroleum environments.</title>
        <authorList>
            <person name="Wu X.-L."/>
            <person name="Geng S."/>
        </authorList>
    </citation>
    <scope>NUCLEOTIDE SEQUENCE [LARGE SCALE GENOMIC DNA]</scope>
    <source>
        <strain evidence="6 7">6B-8</strain>
    </source>
</reference>
<dbReference type="PROSITE" id="PS50110">
    <property type="entry name" value="RESPONSE_REGULATORY"/>
    <property type="match status" value="1"/>
</dbReference>
<evidence type="ECO:0000256" key="3">
    <source>
        <dbReference type="ARBA" id="ARBA00023015"/>
    </source>
</evidence>
<dbReference type="SMART" id="SM00448">
    <property type="entry name" value="REC"/>
    <property type="match status" value="1"/>
</dbReference>
<dbReference type="InterPro" id="IPR036388">
    <property type="entry name" value="WH-like_DNA-bd_sf"/>
</dbReference>
<keyword evidence="5" id="KW-0804">Transcription</keyword>
<keyword evidence="2" id="KW-0902">Two-component regulatory system</keyword>
<dbReference type="Gene3D" id="6.10.250.690">
    <property type="match status" value="1"/>
</dbReference>
<dbReference type="Gene3D" id="3.40.50.2300">
    <property type="match status" value="1"/>
</dbReference>
<protein>
    <submittedName>
        <fullName evidence="6">Two component transcriptional regulator</fullName>
    </submittedName>
</protein>
<dbReference type="InterPro" id="IPR011006">
    <property type="entry name" value="CheY-like_superfamily"/>
</dbReference>
<keyword evidence="3" id="KW-0805">Transcription regulation</keyword>
<proteinExistence type="predicted"/>
<dbReference type="InterPro" id="IPR016032">
    <property type="entry name" value="Sig_transdc_resp-reg_C-effctor"/>
</dbReference>
<evidence type="ECO:0000256" key="5">
    <source>
        <dbReference type="ARBA" id="ARBA00023163"/>
    </source>
</evidence>
<evidence type="ECO:0000256" key="2">
    <source>
        <dbReference type="ARBA" id="ARBA00023012"/>
    </source>
</evidence>
<dbReference type="InterPro" id="IPR001867">
    <property type="entry name" value="OmpR/PhoB-type_DNA-bd"/>
</dbReference>
<dbReference type="CDD" id="cd17574">
    <property type="entry name" value="REC_OmpR"/>
    <property type="match status" value="1"/>
</dbReference>
<accession>A0A3T0E6N9</accession>
<dbReference type="KEGG" id="gak:X907_0434"/>
<gene>
    <name evidence="6" type="ORF">X907_0434</name>
</gene>
<dbReference type="SMART" id="SM00862">
    <property type="entry name" value="Trans_reg_C"/>
    <property type="match status" value="1"/>
</dbReference>
<dbReference type="FunFam" id="3.40.50.2300:FF:000001">
    <property type="entry name" value="DNA-binding response regulator PhoB"/>
    <property type="match status" value="1"/>
</dbReference>
<dbReference type="AlphaFoldDB" id="A0A3T0E6N9"/>
<dbReference type="Proteomes" id="UP000286954">
    <property type="component" value="Chromosome"/>
</dbReference>
<dbReference type="RefSeq" id="WP_127565416.1">
    <property type="nucleotide sequence ID" value="NZ_BMFB01000002.1"/>
</dbReference>
<dbReference type="GO" id="GO:0000976">
    <property type="term" value="F:transcription cis-regulatory region binding"/>
    <property type="evidence" value="ECO:0007669"/>
    <property type="project" value="TreeGrafter"/>
</dbReference>
<dbReference type="PROSITE" id="PS51755">
    <property type="entry name" value="OMPR_PHOB"/>
    <property type="match status" value="1"/>
</dbReference>
<dbReference type="GO" id="GO:0005829">
    <property type="term" value="C:cytosol"/>
    <property type="evidence" value="ECO:0007669"/>
    <property type="project" value="TreeGrafter"/>
</dbReference>
<name>A0A3T0E6N9_9PROT</name>
<dbReference type="PANTHER" id="PTHR48111">
    <property type="entry name" value="REGULATOR OF RPOS"/>
    <property type="match status" value="1"/>
</dbReference>
<keyword evidence="7" id="KW-1185">Reference proteome</keyword>
<dbReference type="Pfam" id="PF00072">
    <property type="entry name" value="Response_reg"/>
    <property type="match status" value="1"/>
</dbReference>
<dbReference type="PANTHER" id="PTHR48111:SF4">
    <property type="entry name" value="DNA-BINDING DUAL TRANSCRIPTIONAL REGULATOR OMPR"/>
    <property type="match status" value="1"/>
</dbReference>
<keyword evidence="1" id="KW-0597">Phosphoprotein</keyword>
<dbReference type="EMBL" id="CP018911">
    <property type="protein sequence ID" value="AZU02982.1"/>
    <property type="molecule type" value="Genomic_DNA"/>
</dbReference>
<dbReference type="OrthoDB" id="7191169at2"/>
<dbReference type="SUPFAM" id="SSF46894">
    <property type="entry name" value="C-terminal effector domain of the bipartite response regulators"/>
    <property type="match status" value="1"/>
</dbReference>
<evidence type="ECO:0000256" key="4">
    <source>
        <dbReference type="ARBA" id="ARBA00023125"/>
    </source>
</evidence>
<dbReference type="Pfam" id="PF00486">
    <property type="entry name" value="Trans_reg_C"/>
    <property type="match status" value="1"/>
</dbReference>
<evidence type="ECO:0000313" key="6">
    <source>
        <dbReference type="EMBL" id="AZU02982.1"/>
    </source>
</evidence>
<dbReference type="InterPro" id="IPR001789">
    <property type="entry name" value="Sig_transdc_resp-reg_receiver"/>
</dbReference>
<keyword evidence="4" id="KW-0238">DNA-binding</keyword>
<dbReference type="Gene3D" id="1.10.10.10">
    <property type="entry name" value="Winged helix-like DNA-binding domain superfamily/Winged helix DNA-binding domain"/>
    <property type="match status" value="1"/>
</dbReference>
<evidence type="ECO:0000256" key="1">
    <source>
        <dbReference type="ARBA" id="ARBA00022553"/>
    </source>
</evidence>
<dbReference type="SUPFAM" id="SSF52172">
    <property type="entry name" value="CheY-like"/>
    <property type="match status" value="1"/>
</dbReference>
<sequence>MTGLPPETHILVVDDDDRIRTLLSRFLRERGFRVSSAPNADKALSMLRSLAFDLLILDVMMPGMDGFELTRAVREAHDCPILLLTARGEPEDRIKGLSLGADDYLAKPFEPEELILRVQAILRRMIPKKLGARRVRFGSWIFELETGQLLQGEARVRLTGGEAALLTALAQSPGEPVDRFLLSERAAGGAGERAIDVQMTRLRRKIEDDPKNPVFLQTVRGEGYKLVAEPVFEAPAGK</sequence>